<dbReference type="AlphaFoldDB" id="A0A8H7UA49"/>
<evidence type="ECO:0000313" key="11">
    <source>
        <dbReference type="Proteomes" id="UP000612746"/>
    </source>
</evidence>
<dbReference type="InterPro" id="IPR038051">
    <property type="entry name" value="XRCC4-like_N_sf"/>
</dbReference>
<protein>
    <recommendedName>
        <fullName evidence="7">Non-homologous end-joining factor 1</fullName>
    </recommendedName>
</protein>
<dbReference type="Pfam" id="PF09302">
    <property type="entry name" value="XLF"/>
    <property type="match status" value="1"/>
</dbReference>
<keyword evidence="5" id="KW-0539">Nucleus</keyword>
<accession>A0A8H7UA49</accession>
<evidence type="ECO:0000256" key="3">
    <source>
        <dbReference type="ARBA" id="ARBA00023125"/>
    </source>
</evidence>
<evidence type="ECO:0000256" key="5">
    <source>
        <dbReference type="ARBA" id="ARBA00023242"/>
    </source>
</evidence>
<dbReference type="EMBL" id="JAEPRA010000015">
    <property type="protein sequence ID" value="KAG2175340.1"/>
    <property type="molecule type" value="Genomic_DNA"/>
</dbReference>
<evidence type="ECO:0000256" key="1">
    <source>
        <dbReference type="ARBA" id="ARBA00004123"/>
    </source>
</evidence>
<dbReference type="Proteomes" id="UP000612746">
    <property type="component" value="Unassembled WGS sequence"/>
</dbReference>
<feature type="region of interest" description="Disordered" evidence="8">
    <location>
        <begin position="258"/>
        <end position="286"/>
    </location>
</feature>
<evidence type="ECO:0000256" key="6">
    <source>
        <dbReference type="ARBA" id="ARBA00025747"/>
    </source>
</evidence>
<comment type="similarity">
    <text evidence="6">Belongs to the XRCC4-XLF family. XLF subfamily.</text>
</comment>
<reference evidence="10" key="1">
    <citation type="submission" date="2020-12" db="EMBL/GenBank/DDBJ databases">
        <title>Metabolic potential, ecology and presence of endohyphal bacteria is reflected in genomic diversity of Mucoromycotina.</title>
        <authorList>
            <person name="Muszewska A."/>
            <person name="Okrasinska A."/>
            <person name="Steczkiewicz K."/>
            <person name="Drgas O."/>
            <person name="Orlowska M."/>
            <person name="Perlinska-Lenart U."/>
            <person name="Aleksandrzak-Piekarczyk T."/>
            <person name="Szatraj K."/>
            <person name="Zielenkiewicz U."/>
            <person name="Pilsyk S."/>
            <person name="Malc E."/>
            <person name="Mieczkowski P."/>
            <person name="Kruszewska J.S."/>
            <person name="Biernat P."/>
            <person name="Pawlowska J."/>
        </authorList>
    </citation>
    <scope>NUCLEOTIDE SEQUENCE</scope>
    <source>
        <strain evidence="10">WA0000051536</strain>
    </source>
</reference>
<organism evidence="10 11">
    <name type="scientific">Umbelopsis vinacea</name>
    <dbReference type="NCBI Taxonomy" id="44442"/>
    <lineage>
        <taxon>Eukaryota</taxon>
        <taxon>Fungi</taxon>
        <taxon>Fungi incertae sedis</taxon>
        <taxon>Mucoromycota</taxon>
        <taxon>Mucoromycotina</taxon>
        <taxon>Umbelopsidomycetes</taxon>
        <taxon>Umbelopsidales</taxon>
        <taxon>Umbelopsidaceae</taxon>
        <taxon>Umbelopsis</taxon>
    </lineage>
</organism>
<dbReference type="PANTHER" id="PTHR32235:SF1">
    <property type="entry name" value="NON-HOMOLOGOUS END-JOINING FACTOR 1"/>
    <property type="match status" value="1"/>
</dbReference>
<evidence type="ECO:0000256" key="8">
    <source>
        <dbReference type="SAM" id="MobiDB-lite"/>
    </source>
</evidence>
<evidence type="ECO:0000256" key="7">
    <source>
        <dbReference type="ARBA" id="ARBA00044529"/>
    </source>
</evidence>
<dbReference type="Gene3D" id="2.170.210.10">
    <property type="entry name" value="DNA double-strand break repair and VJ recombination XRCC4, N-terminal"/>
    <property type="match status" value="1"/>
</dbReference>
<keyword evidence="11" id="KW-1185">Reference proteome</keyword>
<evidence type="ECO:0000256" key="2">
    <source>
        <dbReference type="ARBA" id="ARBA00022763"/>
    </source>
</evidence>
<keyword evidence="2" id="KW-0227">DNA damage</keyword>
<dbReference type="GO" id="GO:0045027">
    <property type="term" value="F:DNA end binding"/>
    <property type="evidence" value="ECO:0007669"/>
    <property type="project" value="TreeGrafter"/>
</dbReference>
<keyword evidence="3" id="KW-0238">DNA-binding</keyword>
<evidence type="ECO:0000256" key="4">
    <source>
        <dbReference type="ARBA" id="ARBA00023204"/>
    </source>
</evidence>
<dbReference type="GO" id="GO:0032807">
    <property type="term" value="C:DNA ligase IV complex"/>
    <property type="evidence" value="ECO:0007669"/>
    <property type="project" value="TreeGrafter"/>
</dbReference>
<keyword evidence="4" id="KW-0234">DNA repair</keyword>
<dbReference type="CDD" id="cd22285">
    <property type="entry name" value="HD_XLF_N"/>
    <property type="match status" value="1"/>
</dbReference>
<proteinExistence type="inferred from homology"/>
<name>A0A8H7UA49_9FUNG</name>
<gene>
    <name evidence="10" type="ORF">INT44_007828</name>
</gene>
<dbReference type="InterPro" id="IPR052287">
    <property type="entry name" value="NHEJ_factor"/>
</dbReference>
<dbReference type="InterPro" id="IPR015381">
    <property type="entry name" value="XLF-like_N"/>
</dbReference>
<feature type="compositionally biased region" description="Basic and acidic residues" evidence="8">
    <location>
        <begin position="265"/>
        <end position="277"/>
    </location>
</feature>
<evidence type="ECO:0000313" key="10">
    <source>
        <dbReference type="EMBL" id="KAG2175340.1"/>
    </source>
</evidence>
<feature type="domain" description="XLF-like N-terminal" evidence="9">
    <location>
        <begin position="15"/>
        <end position="122"/>
    </location>
</feature>
<comment type="subcellular location">
    <subcellularLocation>
        <location evidence="1">Nucleus</location>
    </subcellularLocation>
</comment>
<dbReference type="GO" id="GO:0006303">
    <property type="term" value="P:double-strand break repair via nonhomologous end joining"/>
    <property type="evidence" value="ECO:0007669"/>
    <property type="project" value="TreeGrafter"/>
</dbReference>
<evidence type="ECO:0000259" key="9">
    <source>
        <dbReference type="Pfam" id="PF09302"/>
    </source>
</evidence>
<dbReference type="OrthoDB" id="2155935at2759"/>
<comment type="caution">
    <text evidence="10">The sequence shown here is derived from an EMBL/GenBank/DDBJ whole genome shotgun (WGS) entry which is preliminary data.</text>
</comment>
<dbReference type="PANTHER" id="PTHR32235">
    <property type="entry name" value="NON-HOMOLOGOUS END-JOINING FACTOR 1"/>
    <property type="match status" value="1"/>
</dbReference>
<sequence length="488" mass="55024">MRLEKEKSDLLAALPWSPLMAPSAQKFQIKRLFGQDYYLVLVTDLRNVWLEHAKSTDIYERALQSEIAIVKPDAESSPALIKILATFLDHVQEITESSDKLEIVCSRQVGFATVPWSFQCQQMASGGSTESWLDGPDTLYKHVTGPTLALGASYHLRYTQQRQKLMTMSQELSHLHENMMKAGLGSSRTGAAEGAELMIHATQSIKMHYDFGVSACAAPAYNDADEVPSGLPLEEDLIIAAGLSNNLRRHRLPFSTEEDLLSPKTNREKQREKRTALRESLAQQSKNNTNKRKRLLYAFLQQLRIHEFTKSVCTANMTYPWCDIELKKRYNSTTRHTKTVDMLKAALQAFPDEHAFFIAEDGILPDIDYILGVSEEIETSGKVYWGGATNCSVPDDGSKAAVCMQEDFYGFSRPLAACFVEAASHNATNSVNQGSFFGDTVYQHCKHLDIEYSYRNESLIWKKVFHDMNKCVNLNFSPETEECAFPQK</sequence>